<protein>
    <recommendedName>
        <fullName evidence="11">CobW C-terminal domain-containing protein</fullName>
    </recommendedName>
</protein>
<comment type="function">
    <text evidence="5">Zinc chaperone that directly transfers zinc cofactor to target proteins, thereby activating them. Zinc is transferred from the CXCC motif in the GTPase domain to the zinc binding site in target proteins in a process requiring GTP hydrolysis.</text>
</comment>
<dbReference type="OrthoDB" id="9808822at2"/>
<dbReference type="SUPFAM" id="SSF90002">
    <property type="entry name" value="Hypothetical protein YjiA, C-terminal domain"/>
    <property type="match status" value="1"/>
</dbReference>
<dbReference type="InterPro" id="IPR003495">
    <property type="entry name" value="CobW/HypB/UreG_nucleotide-bd"/>
</dbReference>
<dbReference type="GO" id="GO:0005737">
    <property type="term" value="C:cytoplasm"/>
    <property type="evidence" value="ECO:0007669"/>
    <property type="project" value="TreeGrafter"/>
</dbReference>
<dbReference type="Gene3D" id="3.40.50.300">
    <property type="entry name" value="P-loop containing nucleotide triphosphate hydrolases"/>
    <property type="match status" value="1"/>
</dbReference>
<dbReference type="InterPro" id="IPR036627">
    <property type="entry name" value="CobW-likC_sf"/>
</dbReference>
<comment type="catalytic activity">
    <reaction evidence="6">
        <text>GTP + H2O = GDP + phosphate + H(+)</text>
        <dbReference type="Rhea" id="RHEA:19669"/>
        <dbReference type="ChEBI" id="CHEBI:15377"/>
        <dbReference type="ChEBI" id="CHEBI:15378"/>
        <dbReference type="ChEBI" id="CHEBI:37565"/>
        <dbReference type="ChEBI" id="CHEBI:43474"/>
        <dbReference type="ChEBI" id="CHEBI:58189"/>
    </reaction>
    <physiologicalReaction direction="left-to-right" evidence="6">
        <dbReference type="Rhea" id="RHEA:19670"/>
    </physiologicalReaction>
</comment>
<keyword evidence="3" id="KW-0143">Chaperone</keyword>
<reference evidence="9 10" key="1">
    <citation type="journal article" date="1992" name="Int. J. Syst. Bacteriol.">
        <title>Sphingobacterium antarcticus sp. nov. a Psychrotrophic Bacterium from the Soils of Schirmacher Oasis, Antarctica.</title>
        <authorList>
            <person name="Shivaji S."/>
            <person name="Ray M.K."/>
            <person name="Rao N.S."/>
            <person name="Saiserr L."/>
            <person name="Jagannadham M.V."/>
            <person name="Kumar G.S."/>
            <person name="Reddy G."/>
            <person name="Bhargava P.M."/>
        </authorList>
    </citation>
    <scope>NUCLEOTIDE SEQUENCE [LARGE SCALE GENOMIC DNA]</scope>
    <source>
        <strain evidence="9 10">4BY</strain>
    </source>
</reference>
<organism evidence="9 10">
    <name type="scientific">Pedobacter antarcticus 4BY</name>
    <dbReference type="NCBI Taxonomy" id="1358423"/>
    <lineage>
        <taxon>Bacteria</taxon>
        <taxon>Pseudomonadati</taxon>
        <taxon>Bacteroidota</taxon>
        <taxon>Sphingobacteriia</taxon>
        <taxon>Sphingobacteriales</taxon>
        <taxon>Sphingobacteriaceae</taxon>
        <taxon>Pedobacter</taxon>
    </lineage>
</organism>
<gene>
    <name evidence="9" type="ORF">N180_15995</name>
</gene>
<dbReference type="SUPFAM" id="SSF52540">
    <property type="entry name" value="P-loop containing nucleoside triphosphate hydrolases"/>
    <property type="match status" value="1"/>
</dbReference>
<evidence type="ECO:0000259" key="8">
    <source>
        <dbReference type="Pfam" id="PF07683"/>
    </source>
</evidence>
<dbReference type="GO" id="GO:0016787">
    <property type="term" value="F:hydrolase activity"/>
    <property type="evidence" value="ECO:0007669"/>
    <property type="project" value="UniProtKB-KW"/>
</dbReference>
<dbReference type="Gene3D" id="3.30.1220.10">
    <property type="entry name" value="CobW-like, C-terminal domain"/>
    <property type="match status" value="1"/>
</dbReference>
<comment type="caution">
    <text evidence="9">The sequence shown here is derived from an EMBL/GenBank/DDBJ whole genome shotgun (WGS) entry which is preliminary data.</text>
</comment>
<keyword evidence="1" id="KW-0547">Nucleotide-binding</keyword>
<dbReference type="PANTHER" id="PTHR13748:SF62">
    <property type="entry name" value="COBW DOMAIN-CONTAINING PROTEIN"/>
    <property type="match status" value="1"/>
</dbReference>
<evidence type="ECO:0000256" key="2">
    <source>
        <dbReference type="ARBA" id="ARBA00022801"/>
    </source>
</evidence>
<evidence type="ECO:0000256" key="3">
    <source>
        <dbReference type="ARBA" id="ARBA00023186"/>
    </source>
</evidence>
<dbReference type="Proteomes" id="UP000028007">
    <property type="component" value="Unassembled WGS sequence"/>
</dbReference>
<accession>A0A081PJI1</accession>
<dbReference type="CDD" id="cd03112">
    <property type="entry name" value="CobW-like"/>
    <property type="match status" value="1"/>
</dbReference>
<evidence type="ECO:0000256" key="4">
    <source>
        <dbReference type="ARBA" id="ARBA00034320"/>
    </source>
</evidence>
<dbReference type="GO" id="GO:0000166">
    <property type="term" value="F:nucleotide binding"/>
    <property type="evidence" value="ECO:0007669"/>
    <property type="project" value="UniProtKB-KW"/>
</dbReference>
<feature type="domain" description="CobW/HypB/UreG nucleotide-binding" evidence="7">
    <location>
        <begin position="6"/>
        <end position="180"/>
    </location>
</feature>
<evidence type="ECO:0000256" key="6">
    <source>
        <dbReference type="ARBA" id="ARBA00049117"/>
    </source>
</evidence>
<dbReference type="InterPro" id="IPR027417">
    <property type="entry name" value="P-loop_NTPase"/>
</dbReference>
<dbReference type="PANTHER" id="PTHR13748">
    <property type="entry name" value="COBW-RELATED"/>
    <property type="match status" value="1"/>
</dbReference>
<evidence type="ECO:0000256" key="5">
    <source>
        <dbReference type="ARBA" id="ARBA00045658"/>
    </source>
</evidence>
<sequence>MKAKEVTLLTGFLGAGKTTLLNAVIEHFKETRFAIIENEIGEESIDAGLIVKGEDDIMELNNGCLCCSLNDNLYDLLNSLWDRKDSWDHLIIEATGIADPANIAHPFLTMDQVKRGYDLKRVICIVDAELIEDQLKDHEEAIRQIAFSDVILLNKTGQVSDAYLNELQGILKTINPFAETLVAAGRDFQIRKMFARERYANFYSNPKPVWSPKGMLNLTGATLPAGKTLLAVSGQHNKHEHSDIETILVKYKESMDAEQLEHRMMVFLILQSANVYRIKGVIYSRDFQSRLILQTVGKSLSITLGDLWMPEEIKESKIVVIGKNLKIYGFDKLFRTCLHTGSENTAH</sequence>
<name>A0A081PJI1_9SPHI</name>
<evidence type="ECO:0000259" key="7">
    <source>
        <dbReference type="Pfam" id="PF02492"/>
    </source>
</evidence>
<evidence type="ECO:0000313" key="9">
    <source>
        <dbReference type="EMBL" id="KEQ30854.1"/>
    </source>
</evidence>
<proteinExistence type="inferred from homology"/>
<dbReference type="EMBL" id="JNFF01000026">
    <property type="protein sequence ID" value="KEQ30854.1"/>
    <property type="molecule type" value="Genomic_DNA"/>
</dbReference>
<keyword evidence="10" id="KW-1185">Reference proteome</keyword>
<dbReference type="InterPro" id="IPR051316">
    <property type="entry name" value="Zinc-reg_GTPase_activator"/>
</dbReference>
<dbReference type="RefSeq" id="WP_051759684.1">
    <property type="nucleotide sequence ID" value="NZ_JNFF01000026.1"/>
</dbReference>
<evidence type="ECO:0008006" key="11">
    <source>
        <dbReference type="Google" id="ProtNLM"/>
    </source>
</evidence>
<dbReference type="Pfam" id="PF07683">
    <property type="entry name" value="CobW_C"/>
    <property type="match status" value="1"/>
</dbReference>
<keyword evidence="2" id="KW-0378">Hydrolase</keyword>
<dbReference type="InterPro" id="IPR011629">
    <property type="entry name" value="CobW-like_C"/>
</dbReference>
<dbReference type="Pfam" id="PF02492">
    <property type="entry name" value="cobW"/>
    <property type="match status" value="1"/>
</dbReference>
<dbReference type="eggNOG" id="COG0523">
    <property type="taxonomic scope" value="Bacteria"/>
</dbReference>
<feature type="domain" description="CobW C-terminal" evidence="8">
    <location>
        <begin position="245"/>
        <end position="338"/>
    </location>
</feature>
<dbReference type="AlphaFoldDB" id="A0A081PJI1"/>
<evidence type="ECO:0000256" key="1">
    <source>
        <dbReference type="ARBA" id="ARBA00022741"/>
    </source>
</evidence>
<comment type="similarity">
    <text evidence="4">Belongs to the SIMIBI class G3E GTPase family. ZNG1 subfamily.</text>
</comment>
<evidence type="ECO:0000313" key="10">
    <source>
        <dbReference type="Proteomes" id="UP000028007"/>
    </source>
</evidence>